<gene>
    <name evidence="1" type="ORF">K1Y72_05325</name>
</gene>
<evidence type="ECO:0008006" key="3">
    <source>
        <dbReference type="Google" id="ProtNLM"/>
    </source>
</evidence>
<sequence length="71" mass="7984">MKMKDVQIVDELWRFHCLGCLHRWERPFRARHGGAGQVAWERGGQASMPPWIDPSCPGCRGTRVKVLPAGG</sequence>
<keyword evidence="2" id="KW-1185">Reference proteome</keyword>
<evidence type="ECO:0000313" key="2">
    <source>
        <dbReference type="Proteomes" id="UP000774570"/>
    </source>
</evidence>
<evidence type="ECO:0000313" key="1">
    <source>
        <dbReference type="EMBL" id="MBW8481782.1"/>
    </source>
</evidence>
<reference evidence="1 2" key="1">
    <citation type="submission" date="2021-07" db="EMBL/GenBank/DDBJ databases">
        <title>Actinomadura sp. PM05-2 isolated from lichen.</title>
        <authorList>
            <person name="Somphong A."/>
            <person name="Phongsopitanun W."/>
            <person name="Tanasupawat S."/>
            <person name="Peongsungnone V."/>
        </authorList>
    </citation>
    <scope>NUCLEOTIDE SEQUENCE [LARGE SCALE GENOMIC DNA]</scope>
    <source>
        <strain evidence="1 2">PM05-2</strain>
    </source>
</reference>
<organism evidence="1 2">
    <name type="scientific">Actinomadura parmotrematis</name>
    <dbReference type="NCBI Taxonomy" id="2864039"/>
    <lineage>
        <taxon>Bacteria</taxon>
        <taxon>Bacillati</taxon>
        <taxon>Actinomycetota</taxon>
        <taxon>Actinomycetes</taxon>
        <taxon>Streptosporangiales</taxon>
        <taxon>Thermomonosporaceae</taxon>
        <taxon>Actinomadura</taxon>
    </lineage>
</organism>
<dbReference type="Proteomes" id="UP000774570">
    <property type="component" value="Unassembled WGS sequence"/>
</dbReference>
<protein>
    <recommendedName>
        <fullName evidence="3">Zinc-ribbon domain-containing protein</fullName>
    </recommendedName>
</protein>
<name>A0ABS7FQE7_9ACTN</name>
<accession>A0ABS7FQE7</accession>
<comment type="caution">
    <text evidence="1">The sequence shown here is derived from an EMBL/GenBank/DDBJ whole genome shotgun (WGS) entry which is preliminary data.</text>
</comment>
<dbReference type="EMBL" id="JAIBOA010000003">
    <property type="protein sequence ID" value="MBW8481782.1"/>
    <property type="molecule type" value="Genomic_DNA"/>
</dbReference>
<proteinExistence type="predicted"/>